<gene>
    <name evidence="3" type="ORF">HYPSUDRAFT_56487</name>
</gene>
<evidence type="ECO:0000313" key="4">
    <source>
        <dbReference type="Proteomes" id="UP000054270"/>
    </source>
</evidence>
<evidence type="ECO:0000313" key="3">
    <source>
        <dbReference type="EMBL" id="KJA19780.1"/>
    </source>
</evidence>
<accession>A0A0D2PIC8</accession>
<dbReference type="AlphaFoldDB" id="A0A0D2PIC8"/>
<reference evidence="4" key="1">
    <citation type="submission" date="2014-04" db="EMBL/GenBank/DDBJ databases">
        <title>Evolutionary Origins and Diversification of the Mycorrhizal Mutualists.</title>
        <authorList>
            <consortium name="DOE Joint Genome Institute"/>
            <consortium name="Mycorrhizal Genomics Consortium"/>
            <person name="Kohler A."/>
            <person name="Kuo A."/>
            <person name="Nagy L.G."/>
            <person name="Floudas D."/>
            <person name="Copeland A."/>
            <person name="Barry K.W."/>
            <person name="Cichocki N."/>
            <person name="Veneault-Fourrey C."/>
            <person name="LaButti K."/>
            <person name="Lindquist E.A."/>
            <person name="Lipzen A."/>
            <person name="Lundell T."/>
            <person name="Morin E."/>
            <person name="Murat C."/>
            <person name="Riley R."/>
            <person name="Ohm R."/>
            <person name="Sun H."/>
            <person name="Tunlid A."/>
            <person name="Henrissat B."/>
            <person name="Grigoriev I.V."/>
            <person name="Hibbett D.S."/>
            <person name="Martin F."/>
        </authorList>
    </citation>
    <scope>NUCLEOTIDE SEQUENCE [LARGE SCALE GENOMIC DNA]</scope>
    <source>
        <strain evidence="4">FD-334 SS-4</strain>
    </source>
</reference>
<feature type="compositionally biased region" description="Basic and acidic residues" evidence="2">
    <location>
        <begin position="10"/>
        <end position="21"/>
    </location>
</feature>
<proteinExistence type="predicted"/>
<dbReference type="Proteomes" id="UP000054270">
    <property type="component" value="Unassembled WGS sequence"/>
</dbReference>
<organism evidence="3 4">
    <name type="scientific">Hypholoma sublateritium (strain FD-334 SS-4)</name>
    <dbReference type="NCBI Taxonomy" id="945553"/>
    <lineage>
        <taxon>Eukaryota</taxon>
        <taxon>Fungi</taxon>
        <taxon>Dikarya</taxon>
        <taxon>Basidiomycota</taxon>
        <taxon>Agaricomycotina</taxon>
        <taxon>Agaricomycetes</taxon>
        <taxon>Agaricomycetidae</taxon>
        <taxon>Agaricales</taxon>
        <taxon>Agaricineae</taxon>
        <taxon>Strophariaceae</taxon>
        <taxon>Hypholoma</taxon>
    </lineage>
</organism>
<protein>
    <submittedName>
        <fullName evidence="3">Uncharacterized protein</fullName>
    </submittedName>
</protein>
<dbReference type="EMBL" id="KN817574">
    <property type="protein sequence ID" value="KJA19780.1"/>
    <property type="molecule type" value="Genomic_DNA"/>
</dbReference>
<keyword evidence="1" id="KW-0175">Coiled coil</keyword>
<feature type="coiled-coil region" evidence="1">
    <location>
        <begin position="31"/>
        <end position="82"/>
    </location>
</feature>
<feature type="coiled-coil region" evidence="1">
    <location>
        <begin position="112"/>
        <end position="151"/>
    </location>
</feature>
<name>A0A0D2PIC8_HYPSF</name>
<keyword evidence="4" id="KW-1185">Reference proteome</keyword>
<evidence type="ECO:0000256" key="1">
    <source>
        <dbReference type="SAM" id="Coils"/>
    </source>
</evidence>
<sequence length="184" mass="21311">MPGFPQTPATEHHPGGEEEIQRQTVTQQMHVDLVNQYVRDLEAARQEKEAEVKAVTERMERMERETEEMDEITQRNMDYLREFWNEARLGRKVEADRAFLLDANLTKKTEECEGLTARIAMMKRALACANQENVKLRQNEAKVKKEQEENNRDIATLKKKLSLQNLVIGLHVLVLGVVVARRSL</sequence>
<feature type="region of interest" description="Disordered" evidence="2">
    <location>
        <begin position="1"/>
        <end position="22"/>
    </location>
</feature>
<evidence type="ECO:0000256" key="2">
    <source>
        <dbReference type="SAM" id="MobiDB-lite"/>
    </source>
</evidence>